<keyword evidence="2" id="KW-1185">Reference proteome</keyword>
<evidence type="ECO:0000313" key="1">
    <source>
        <dbReference type="EMBL" id="KAI4344259.1"/>
    </source>
</evidence>
<organism evidence="1 2">
    <name type="scientific">Bauhinia variegata</name>
    <name type="common">Purple orchid tree</name>
    <name type="synonym">Phanera variegata</name>
    <dbReference type="NCBI Taxonomy" id="167791"/>
    <lineage>
        <taxon>Eukaryota</taxon>
        <taxon>Viridiplantae</taxon>
        <taxon>Streptophyta</taxon>
        <taxon>Embryophyta</taxon>
        <taxon>Tracheophyta</taxon>
        <taxon>Spermatophyta</taxon>
        <taxon>Magnoliopsida</taxon>
        <taxon>eudicotyledons</taxon>
        <taxon>Gunneridae</taxon>
        <taxon>Pentapetalae</taxon>
        <taxon>rosids</taxon>
        <taxon>fabids</taxon>
        <taxon>Fabales</taxon>
        <taxon>Fabaceae</taxon>
        <taxon>Cercidoideae</taxon>
        <taxon>Cercideae</taxon>
        <taxon>Bauhiniinae</taxon>
        <taxon>Bauhinia</taxon>
    </lineage>
</organism>
<comment type="caution">
    <text evidence="1">The sequence shown here is derived from an EMBL/GenBank/DDBJ whole genome shotgun (WGS) entry which is preliminary data.</text>
</comment>
<reference evidence="1 2" key="1">
    <citation type="journal article" date="2022" name="DNA Res.">
        <title>Chromosomal-level genome assembly of the orchid tree Bauhinia variegata (Leguminosae; Cercidoideae) supports the allotetraploid origin hypothesis of Bauhinia.</title>
        <authorList>
            <person name="Zhong Y."/>
            <person name="Chen Y."/>
            <person name="Zheng D."/>
            <person name="Pang J."/>
            <person name="Liu Y."/>
            <person name="Luo S."/>
            <person name="Meng S."/>
            <person name="Qian L."/>
            <person name="Wei D."/>
            <person name="Dai S."/>
            <person name="Zhou R."/>
        </authorList>
    </citation>
    <scope>NUCLEOTIDE SEQUENCE [LARGE SCALE GENOMIC DNA]</scope>
    <source>
        <strain evidence="1">BV-YZ2020</strain>
    </source>
</reference>
<proteinExistence type="predicted"/>
<gene>
    <name evidence="1" type="ORF">L6164_011506</name>
</gene>
<accession>A0ACB9P8R1</accession>
<name>A0ACB9P8R1_BAUVA</name>
<evidence type="ECO:0000313" key="2">
    <source>
        <dbReference type="Proteomes" id="UP000828941"/>
    </source>
</evidence>
<dbReference type="EMBL" id="CM039430">
    <property type="protein sequence ID" value="KAI4344259.1"/>
    <property type="molecule type" value="Genomic_DNA"/>
</dbReference>
<protein>
    <submittedName>
        <fullName evidence="1">Uncharacterized protein</fullName>
    </submittedName>
</protein>
<sequence>MRLRFAFSQTKGRTFPWLRQQRLWRGPERKFHTGTESPRQDRRALHLISDLNADYSSLPHCICFRKEEEKKLLLLKMMMIMMIDDEDGESRACHSSTRERVHMLHEELFENLNQNHPLLAAIQRGATALKSQDTLFSLRAEPQTSEHRP</sequence>
<dbReference type="Proteomes" id="UP000828941">
    <property type="component" value="Chromosome 5"/>
</dbReference>